<dbReference type="OrthoDB" id="7630456at2"/>
<sequence length="139" mass="14988">MSPDMELQRAVKLALVATPAIAEHVTPERIRAGIARPEDAPVIIMAPAQVDILGRASGGQVVAEVSMKLHVWTAADQSDIAHQITSAALLALMDAPRVDGVQVDEWERPAMAWVPDPDPAMSFAHAVIALRCILRWRAS</sequence>
<reference evidence="1 2" key="1">
    <citation type="submission" date="2017-01" db="EMBL/GenBank/DDBJ databases">
        <authorList>
            <person name="Varghese N."/>
            <person name="Submissions S."/>
        </authorList>
    </citation>
    <scope>NUCLEOTIDE SEQUENCE [LARGE SCALE GENOMIC DNA]</scope>
    <source>
        <strain evidence="1 2">ATCC 700171</strain>
    </source>
</reference>
<organism evidence="1 2">
    <name type="scientific">Paracoccus thiocyanatus</name>
    <dbReference type="NCBI Taxonomy" id="34006"/>
    <lineage>
        <taxon>Bacteria</taxon>
        <taxon>Pseudomonadati</taxon>
        <taxon>Pseudomonadota</taxon>
        <taxon>Alphaproteobacteria</taxon>
        <taxon>Rhodobacterales</taxon>
        <taxon>Paracoccaceae</taxon>
        <taxon>Paracoccus</taxon>
    </lineage>
</organism>
<evidence type="ECO:0008006" key="3">
    <source>
        <dbReference type="Google" id="ProtNLM"/>
    </source>
</evidence>
<proteinExistence type="predicted"/>
<dbReference type="EMBL" id="FTMK01000012">
    <property type="protein sequence ID" value="SIQ69079.1"/>
    <property type="molecule type" value="Genomic_DNA"/>
</dbReference>
<dbReference type="Gene3D" id="3.30.2000.30">
    <property type="match status" value="1"/>
</dbReference>
<evidence type="ECO:0000313" key="1">
    <source>
        <dbReference type="EMBL" id="SIQ69079.1"/>
    </source>
</evidence>
<dbReference type="InterPro" id="IPR053745">
    <property type="entry name" value="Viral_Tail_Comp_sf"/>
</dbReference>
<dbReference type="InterPro" id="IPR021508">
    <property type="entry name" value="Gp17-like"/>
</dbReference>
<evidence type="ECO:0000313" key="2">
    <source>
        <dbReference type="Proteomes" id="UP000323956"/>
    </source>
</evidence>
<dbReference type="AlphaFoldDB" id="A0A1N6UU19"/>
<gene>
    <name evidence="1" type="ORF">SAMN05421641_11229</name>
</gene>
<protein>
    <recommendedName>
        <fullName evidence="3">DUF3168 domain-containing protein</fullName>
    </recommendedName>
</protein>
<dbReference type="Proteomes" id="UP000323956">
    <property type="component" value="Unassembled WGS sequence"/>
</dbReference>
<accession>A0A1N6UU19</accession>
<name>A0A1N6UU19_9RHOB</name>
<dbReference type="Pfam" id="PF11367">
    <property type="entry name" value="Tail_completion_gp17"/>
    <property type="match status" value="1"/>
</dbReference>